<reference evidence="1" key="1">
    <citation type="submission" date="2022-04" db="EMBL/GenBank/DDBJ databases">
        <title>Carnegiea gigantea Genome sequencing and assembly v2.</title>
        <authorList>
            <person name="Copetti D."/>
            <person name="Sanderson M.J."/>
            <person name="Burquez A."/>
            <person name="Wojciechowski M.F."/>
        </authorList>
    </citation>
    <scope>NUCLEOTIDE SEQUENCE</scope>
    <source>
        <strain evidence="1">SGP5-SGP5p</strain>
        <tissue evidence="1">Aerial part</tissue>
    </source>
</reference>
<dbReference type="EMBL" id="JAKOGI010000239">
    <property type="protein sequence ID" value="KAJ8438851.1"/>
    <property type="molecule type" value="Genomic_DNA"/>
</dbReference>
<name>A0A9Q1K7P4_9CARY</name>
<gene>
    <name evidence="1" type="ORF">Cgig2_023043</name>
</gene>
<evidence type="ECO:0000313" key="2">
    <source>
        <dbReference type="Proteomes" id="UP001153076"/>
    </source>
</evidence>
<comment type="caution">
    <text evidence="1">The sequence shown here is derived from an EMBL/GenBank/DDBJ whole genome shotgun (WGS) entry which is preliminary data.</text>
</comment>
<proteinExistence type="predicted"/>
<protein>
    <submittedName>
        <fullName evidence="1">Uncharacterized protein</fullName>
    </submittedName>
</protein>
<organism evidence="1 2">
    <name type="scientific">Carnegiea gigantea</name>
    <dbReference type="NCBI Taxonomy" id="171969"/>
    <lineage>
        <taxon>Eukaryota</taxon>
        <taxon>Viridiplantae</taxon>
        <taxon>Streptophyta</taxon>
        <taxon>Embryophyta</taxon>
        <taxon>Tracheophyta</taxon>
        <taxon>Spermatophyta</taxon>
        <taxon>Magnoliopsida</taxon>
        <taxon>eudicotyledons</taxon>
        <taxon>Gunneridae</taxon>
        <taxon>Pentapetalae</taxon>
        <taxon>Caryophyllales</taxon>
        <taxon>Cactineae</taxon>
        <taxon>Cactaceae</taxon>
        <taxon>Cactoideae</taxon>
        <taxon>Echinocereeae</taxon>
        <taxon>Carnegiea</taxon>
    </lineage>
</organism>
<dbReference type="Proteomes" id="UP001153076">
    <property type="component" value="Unassembled WGS sequence"/>
</dbReference>
<sequence length="301" mass="33787">MGQAKHPCNRRIKTIVTISNTTPPPGIAMTSRPPLHHPLRRPTTNKVKLLHHRHHCPICGCLTPLQDNCLGLLDLGDVVYPRLVRLFYTNLETKSTPKGVFFVRNVKTVTITLSRSVLRYIFGLKFINTAPSILTCKCAKVLCLAQFACPHKLADYKHQNKTAPYHVLFPEPRLLHYVCVRVFYPKGHSKEVSNEIALEAIYYLMTGYSVDYVSIILDHMYQVASLVPITSAHSLKTLYCYKTKDGGWQHASDLTPEEATVLKVSLSNTPSTPNVVVVLASLKEDNAALRTQLDQIQLDMA</sequence>
<accession>A0A9Q1K7P4</accession>
<keyword evidence="2" id="KW-1185">Reference proteome</keyword>
<evidence type="ECO:0000313" key="1">
    <source>
        <dbReference type="EMBL" id="KAJ8438851.1"/>
    </source>
</evidence>
<dbReference type="AlphaFoldDB" id="A0A9Q1K7P4"/>